<dbReference type="PANTHER" id="PTHR12110">
    <property type="entry name" value="HYDROXYPYRUVATE ISOMERASE"/>
    <property type="match status" value="1"/>
</dbReference>
<sequence>MKFGVQLYSLRNLEESTSSLVERAAEAGFDGVEFAGVDDDDATTQSLSDAGLTAPAAHVPIEEFESDLDAVCDRYGSLGVETLVVPYLPPEAFADAETVDETAHRLDDLTARCDDRGFRLLYHNHEHELRTVEGEPALDRLAEESGIGFELDLAWVLAAGHDPATYLDRYADRTPIVHLKDVVLDEAAERGGRPVSLGEGDLDIDECLAVAREEGFVEWAIVEHDDPADPAEFCRESGETVAALRREEHAE</sequence>
<dbReference type="EMBL" id="VZUS01000001">
    <property type="protein sequence ID" value="KAB1187657.1"/>
    <property type="molecule type" value="Genomic_DNA"/>
</dbReference>
<dbReference type="Gene3D" id="3.20.20.150">
    <property type="entry name" value="Divalent-metal-dependent TIM barrel enzymes"/>
    <property type="match status" value="1"/>
</dbReference>
<dbReference type="GO" id="GO:0016853">
    <property type="term" value="F:isomerase activity"/>
    <property type="evidence" value="ECO:0007669"/>
    <property type="project" value="UniProtKB-KW"/>
</dbReference>
<name>A0A643JZ90_9EURY</name>
<comment type="caution">
    <text evidence="2">The sequence shown here is derived from an EMBL/GenBank/DDBJ whole genome shotgun (WGS) entry which is preliminary data.</text>
</comment>
<dbReference type="SUPFAM" id="SSF51658">
    <property type="entry name" value="Xylose isomerase-like"/>
    <property type="match status" value="1"/>
</dbReference>
<dbReference type="PANTHER" id="PTHR12110:SF41">
    <property type="entry name" value="INOSOSE DEHYDRATASE"/>
    <property type="match status" value="1"/>
</dbReference>
<dbReference type="AlphaFoldDB" id="A0A643JZ90"/>
<proteinExistence type="predicted"/>
<dbReference type="RefSeq" id="WP_151136546.1">
    <property type="nucleotide sequence ID" value="NZ_VZUS01000001.1"/>
</dbReference>
<gene>
    <name evidence="2" type="ORF">Hfx1149_06270</name>
</gene>
<reference evidence="2" key="1">
    <citation type="submission" date="2019-09" db="EMBL/GenBank/DDBJ databases">
        <title>Genomic analysis of Haloferax sp. CBA1149.</title>
        <authorList>
            <person name="Roh S.W."/>
        </authorList>
    </citation>
    <scope>NUCLEOTIDE SEQUENCE</scope>
    <source>
        <strain evidence="2">CBA1149</strain>
    </source>
</reference>
<evidence type="ECO:0000259" key="1">
    <source>
        <dbReference type="Pfam" id="PF01261"/>
    </source>
</evidence>
<dbReference type="InterPro" id="IPR013022">
    <property type="entry name" value="Xyl_isomerase-like_TIM-brl"/>
</dbReference>
<feature type="domain" description="Xylose isomerase-like TIM barrel" evidence="1">
    <location>
        <begin position="21"/>
        <end position="228"/>
    </location>
</feature>
<accession>A0A643JZ90</accession>
<dbReference type="Pfam" id="PF01261">
    <property type="entry name" value="AP_endonuc_2"/>
    <property type="match status" value="1"/>
</dbReference>
<dbReference type="InterPro" id="IPR036237">
    <property type="entry name" value="Xyl_isomerase-like_sf"/>
</dbReference>
<organism evidence="2">
    <name type="scientific">Haloferax sp. CBA1149</name>
    <dbReference type="NCBI Taxonomy" id="2650753"/>
    <lineage>
        <taxon>Archaea</taxon>
        <taxon>Methanobacteriati</taxon>
        <taxon>Methanobacteriota</taxon>
        <taxon>Stenosarchaea group</taxon>
        <taxon>Halobacteria</taxon>
        <taxon>Halobacteriales</taxon>
        <taxon>Haloferacaceae</taxon>
        <taxon>Haloferax</taxon>
    </lineage>
</organism>
<keyword evidence="2" id="KW-0413">Isomerase</keyword>
<dbReference type="InterPro" id="IPR050312">
    <property type="entry name" value="IolE/XylAMocC-like"/>
</dbReference>
<protein>
    <submittedName>
        <fullName evidence="2">Sugar phosphate isomerase/epimerase</fullName>
    </submittedName>
</protein>
<evidence type="ECO:0000313" key="2">
    <source>
        <dbReference type="EMBL" id="KAB1187657.1"/>
    </source>
</evidence>